<dbReference type="EMBL" id="JBHUDJ010000003">
    <property type="protein sequence ID" value="MFD1587300.1"/>
    <property type="molecule type" value="Genomic_DNA"/>
</dbReference>
<dbReference type="Gene3D" id="2.10.260.10">
    <property type="match status" value="1"/>
</dbReference>
<evidence type="ECO:0000259" key="2">
    <source>
        <dbReference type="PROSITE" id="PS51740"/>
    </source>
</evidence>
<name>A0ABD6CAZ9_9EURY</name>
<feature type="domain" description="SpoVT-AbrB" evidence="2">
    <location>
        <begin position="4"/>
        <end position="49"/>
    </location>
</feature>
<organism evidence="3 4">
    <name type="scientific">Halorientalis brevis</name>
    <dbReference type="NCBI Taxonomy" id="1126241"/>
    <lineage>
        <taxon>Archaea</taxon>
        <taxon>Methanobacteriati</taxon>
        <taxon>Methanobacteriota</taxon>
        <taxon>Stenosarchaea group</taxon>
        <taxon>Halobacteria</taxon>
        <taxon>Halobacteriales</taxon>
        <taxon>Haloarculaceae</taxon>
        <taxon>Halorientalis</taxon>
    </lineage>
</organism>
<dbReference type="NCBIfam" id="TIGR01439">
    <property type="entry name" value="lp_hng_hel_AbrB"/>
    <property type="match status" value="1"/>
</dbReference>
<dbReference type="RefSeq" id="WP_247374045.1">
    <property type="nucleotide sequence ID" value="NZ_JALLGV010000001.1"/>
</dbReference>
<keyword evidence="3" id="KW-0238">DNA-binding</keyword>
<dbReference type="PANTHER" id="PTHR34860:SF6">
    <property type="entry name" value="REPRESSOR-LIKE PROTEIN SSO7C3"/>
    <property type="match status" value="1"/>
</dbReference>
<keyword evidence="4" id="KW-1185">Reference proteome</keyword>
<dbReference type="InterPro" id="IPR007159">
    <property type="entry name" value="SpoVT-AbrB_dom"/>
</dbReference>
<evidence type="ECO:0000313" key="4">
    <source>
        <dbReference type="Proteomes" id="UP001597119"/>
    </source>
</evidence>
<dbReference type="Pfam" id="PF04014">
    <property type="entry name" value="MazE_antitoxin"/>
    <property type="match status" value="1"/>
</dbReference>
<dbReference type="AlphaFoldDB" id="A0ABD6CAZ9"/>
<dbReference type="InterPro" id="IPR037914">
    <property type="entry name" value="SpoVT-AbrB_sf"/>
</dbReference>
<protein>
    <submittedName>
        <fullName evidence="3">AbrB/MazE/SpoVT family DNA-binding domain-containing protein</fullName>
    </submittedName>
</protein>
<gene>
    <name evidence="3" type="ORF">ACFR9U_09915</name>
</gene>
<dbReference type="SUPFAM" id="SSF89447">
    <property type="entry name" value="AbrB/MazE/MraZ-like"/>
    <property type="match status" value="1"/>
</dbReference>
<dbReference type="PANTHER" id="PTHR34860">
    <property type="entry name" value="REPRESSOR-LIKE PROTEIN SSO7C3"/>
    <property type="match status" value="1"/>
</dbReference>
<dbReference type="Proteomes" id="UP001597119">
    <property type="component" value="Unassembled WGS sequence"/>
</dbReference>
<feature type="compositionally biased region" description="Basic and acidic residues" evidence="1">
    <location>
        <begin position="73"/>
        <end position="88"/>
    </location>
</feature>
<proteinExistence type="predicted"/>
<dbReference type="SMART" id="SM00966">
    <property type="entry name" value="SpoVT_AbrB"/>
    <property type="match status" value="1"/>
</dbReference>
<sequence>MFQSEERKVGERGQVTIPKELREKLDIHGGDEVIIHEEDGKITIEKPVSRDELAEGYRQYAESSEALAEEMADVSREADQYHDDAPDW</sequence>
<reference evidence="3 4" key="1">
    <citation type="journal article" date="2019" name="Int. J. Syst. Evol. Microbiol.">
        <title>The Global Catalogue of Microorganisms (GCM) 10K type strain sequencing project: providing services to taxonomists for standard genome sequencing and annotation.</title>
        <authorList>
            <consortium name="The Broad Institute Genomics Platform"/>
            <consortium name="The Broad Institute Genome Sequencing Center for Infectious Disease"/>
            <person name="Wu L."/>
            <person name="Ma J."/>
        </authorList>
    </citation>
    <scope>NUCLEOTIDE SEQUENCE [LARGE SCALE GENOMIC DNA]</scope>
    <source>
        <strain evidence="3 4">CGMCC 1.12125</strain>
    </source>
</reference>
<dbReference type="PROSITE" id="PS51740">
    <property type="entry name" value="SPOVT_ABRB"/>
    <property type="match status" value="1"/>
</dbReference>
<dbReference type="GO" id="GO:0003677">
    <property type="term" value="F:DNA binding"/>
    <property type="evidence" value="ECO:0007669"/>
    <property type="project" value="UniProtKB-KW"/>
</dbReference>
<dbReference type="InterPro" id="IPR052975">
    <property type="entry name" value="Repressor-like_regulatory"/>
</dbReference>
<accession>A0ABD6CAZ9</accession>
<evidence type="ECO:0000313" key="3">
    <source>
        <dbReference type="EMBL" id="MFD1587300.1"/>
    </source>
</evidence>
<comment type="caution">
    <text evidence="3">The sequence shown here is derived from an EMBL/GenBank/DDBJ whole genome shotgun (WGS) entry which is preliminary data.</text>
</comment>
<feature type="region of interest" description="Disordered" evidence="1">
    <location>
        <begin position="60"/>
        <end position="88"/>
    </location>
</feature>
<evidence type="ECO:0000256" key="1">
    <source>
        <dbReference type="SAM" id="MobiDB-lite"/>
    </source>
</evidence>